<dbReference type="PANTHER" id="PTHR35400">
    <property type="entry name" value="SLR1083 PROTEIN"/>
    <property type="match status" value="1"/>
</dbReference>
<dbReference type="SUPFAM" id="SSF52980">
    <property type="entry name" value="Restriction endonuclease-like"/>
    <property type="match status" value="1"/>
</dbReference>
<gene>
    <name evidence="2" type="ORF">BKM31_04895</name>
</gene>
<dbReference type="STRING" id="1909395.BKM31_04895"/>
<dbReference type="InterPro" id="IPR011335">
    <property type="entry name" value="Restrct_endonuc-II-like"/>
</dbReference>
<dbReference type="Proteomes" id="UP000190797">
    <property type="component" value="Chromosome"/>
</dbReference>
<evidence type="ECO:0000313" key="3">
    <source>
        <dbReference type="Proteomes" id="UP000190797"/>
    </source>
</evidence>
<dbReference type="CDD" id="cd06260">
    <property type="entry name" value="DUF820-like"/>
    <property type="match status" value="1"/>
</dbReference>
<dbReference type="AlphaFoldDB" id="A0A1U9ZSJ3"/>
<dbReference type="EMBL" id="CP017717">
    <property type="protein sequence ID" value="AQZ60912.1"/>
    <property type="molecule type" value="Genomic_DNA"/>
</dbReference>
<dbReference type="Pfam" id="PF05685">
    <property type="entry name" value="Uma2"/>
    <property type="match status" value="1"/>
</dbReference>
<reference evidence="3" key="1">
    <citation type="journal article" date="2017" name="Med. Chem. Commun.">
        <title>Nonomuraea sp. ATCC 55076 harbours the largest actinomycete chromosome to date and the kistamicin biosynthetic gene cluster.</title>
        <authorList>
            <person name="Nazari B."/>
            <person name="Forneris C.C."/>
            <person name="Gibson M.I."/>
            <person name="Moon K."/>
            <person name="Schramma K.R."/>
            <person name="Seyedsayamdost M.R."/>
        </authorList>
    </citation>
    <scope>NUCLEOTIDE SEQUENCE [LARGE SCALE GENOMIC DNA]</scope>
    <source>
        <strain evidence="3">ATCC 55076</strain>
    </source>
</reference>
<dbReference type="InterPro" id="IPR008538">
    <property type="entry name" value="Uma2"/>
</dbReference>
<organism evidence="2 3">
    <name type="scientific">[Actinomadura] parvosata subsp. kistnae</name>
    <dbReference type="NCBI Taxonomy" id="1909395"/>
    <lineage>
        <taxon>Bacteria</taxon>
        <taxon>Bacillati</taxon>
        <taxon>Actinomycetota</taxon>
        <taxon>Actinomycetes</taxon>
        <taxon>Streptosporangiales</taxon>
        <taxon>Streptosporangiaceae</taxon>
        <taxon>Nonomuraea</taxon>
    </lineage>
</organism>
<dbReference type="Gene3D" id="3.90.1570.10">
    <property type="entry name" value="tt1808, chain A"/>
    <property type="match status" value="1"/>
</dbReference>
<feature type="domain" description="Putative restriction endonuclease" evidence="1">
    <location>
        <begin position="25"/>
        <end position="156"/>
    </location>
</feature>
<evidence type="ECO:0000313" key="2">
    <source>
        <dbReference type="EMBL" id="AQZ60912.1"/>
    </source>
</evidence>
<proteinExistence type="predicted"/>
<name>A0A1U9ZSJ3_9ACTN</name>
<dbReference type="PANTHER" id="PTHR35400:SF3">
    <property type="entry name" value="SLL1072 PROTEIN"/>
    <property type="match status" value="1"/>
</dbReference>
<dbReference type="RefSeq" id="WP_080036983.1">
    <property type="nucleotide sequence ID" value="NZ_CP017717.1"/>
</dbReference>
<accession>A0A1U9ZSJ3</accession>
<protein>
    <recommendedName>
        <fullName evidence="1">Putative restriction endonuclease domain-containing protein</fullName>
    </recommendedName>
</protein>
<dbReference type="InterPro" id="IPR012296">
    <property type="entry name" value="Nuclease_put_TT1808"/>
</dbReference>
<keyword evidence="3" id="KW-1185">Reference proteome</keyword>
<dbReference type="KEGG" id="noa:BKM31_04895"/>
<evidence type="ECO:0000259" key="1">
    <source>
        <dbReference type="Pfam" id="PF05685"/>
    </source>
</evidence>
<sequence>MTFEAGMETLPLWLRPPPRGFVAADLDRLPGLPTHVELIDGSLAFFAPQTCGHSLTVSRLHRALADAAPPGLLVRSRMTIVLDEAQRPEPDVTVIRHDGADDPHRTFYRGEDVVLVVEVVSEDTRPRDTRRKPLLYAEASIPHFWLAEPRDDRLVIRAHELDPATGAYTCTGVHGDRFAPIVPFAVDLDLTAIARM</sequence>